<dbReference type="AlphaFoldDB" id="A0AAN4ZGC0"/>
<reference evidence="4" key="1">
    <citation type="submission" date="2022-10" db="EMBL/GenBank/DDBJ databases">
        <title>Genome assembly of Pristionchus species.</title>
        <authorList>
            <person name="Yoshida K."/>
            <person name="Sommer R.J."/>
        </authorList>
    </citation>
    <scope>NUCLEOTIDE SEQUENCE [LARGE SCALE GENOMIC DNA]</scope>
    <source>
        <strain evidence="4">RS5460</strain>
    </source>
</reference>
<keyword evidence="1" id="KW-0812">Transmembrane</keyword>
<proteinExistence type="predicted"/>
<evidence type="ECO:0000313" key="3">
    <source>
        <dbReference type="EMBL" id="GMR38531.1"/>
    </source>
</evidence>
<dbReference type="EMBL" id="BTRK01000002">
    <property type="protein sequence ID" value="GMR38531.1"/>
    <property type="molecule type" value="Genomic_DNA"/>
</dbReference>
<feature type="transmembrane region" description="Helical" evidence="1">
    <location>
        <begin position="67"/>
        <end position="88"/>
    </location>
</feature>
<keyword evidence="1" id="KW-0472">Membrane</keyword>
<feature type="transmembrane region" description="Helical" evidence="1">
    <location>
        <begin position="20"/>
        <end position="47"/>
    </location>
</feature>
<sequence length="268" mass="30999">SRMSQKLWVYGKNFRSFQYLHSAFGAICALLAVSNFGVSSAFFFWSALPVGVEQVYQELPGKIVGQVALFCLYWCEYSHIAVSFNRLVNIAFPLQARHFFSIRVTLILFSLILLCSILEIVPYFKPEECYFTYDFNSSLWNFADTNCGHFCAFYLDFLTGIIILGIIFTMDAIALILFRRHRMHHSSNSDRNRTIEKKLFFQSICQVIPLFCAILTYHLIGIRVTSEWGLFLSYTFSWGMLHAVDGIVLVAFHARVIEKITSRFKKVY</sequence>
<feature type="non-terminal residue" evidence="3">
    <location>
        <position position="1"/>
    </location>
</feature>
<feature type="transmembrane region" description="Helical" evidence="1">
    <location>
        <begin position="199"/>
        <end position="220"/>
    </location>
</feature>
<comment type="caution">
    <text evidence="3">The sequence shown here is derived from an EMBL/GenBank/DDBJ whole genome shotgun (WGS) entry which is preliminary data.</text>
</comment>
<protein>
    <recommendedName>
        <fullName evidence="2">7TM GPCR serpentine receptor class x (Srx) domain-containing protein</fullName>
    </recommendedName>
</protein>
<dbReference type="PANTHER" id="PTHR23017:SF3">
    <property type="entry name" value="G-PROTEIN COUPLED RECEPTORS FAMILY 1 PROFILE DOMAIN-CONTAINING PROTEIN"/>
    <property type="match status" value="1"/>
</dbReference>
<organism evidence="3 4">
    <name type="scientific">Pristionchus mayeri</name>
    <dbReference type="NCBI Taxonomy" id="1317129"/>
    <lineage>
        <taxon>Eukaryota</taxon>
        <taxon>Metazoa</taxon>
        <taxon>Ecdysozoa</taxon>
        <taxon>Nematoda</taxon>
        <taxon>Chromadorea</taxon>
        <taxon>Rhabditida</taxon>
        <taxon>Rhabditina</taxon>
        <taxon>Diplogasteromorpha</taxon>
        <taxon>Diplogasteroidea</taxon>
        <taxon>Neodiplogasteridae</taxon>
        <taxon>Pristionchus</taxon>
    </lineage>
</organism>
<dbReference type="SUPFAM" id="SSF81321">
    <property type="entry name" value="Family A G protein-coupled receptor-like"/>
    <property type="match status" value="1"/>
</dbReference>
<evidence type="ECO:0000256" key="1">
    <source>
        <dbReference type="SAM" id="Phobius"/>
    </source>
</evidence>
<dbReference type="InterPro" id="IPR019430">
    <property type="entry name" value="7TM_GPCR_serpentine_rcpt_Srx"/>
</dbReference>
<accession>A0AAN4ZGC0</accession>
<dbReference type="Pfam" id="PF10328">
    <property type="entry name" value="7TM_GPCR_Srx"/>
    <property type="match status" value="1"/>
</dbReference>
<feature type="transmembrane region" description="Helical" evidence="1">
    <location>
        <begin position="232"/>
        <end position="256"/>
    </location>
</feature>
<feature type="transmembrane region" description="Helical" evidence="1">
    <location>
        <begin position="100"/>
        <end position="124"/>
    </location>
</feature>
<feature type="non-terminal residue" evidence="3">
    <location>
        <position position="268"/>
    </location>
</feature>
<keyword evidence="4" id="KW-1185">Reference proteome</keyword>
<feature type="domain" description="7TM GPCR serpentine receptor class x (Srx)" evidence="2">
    <location>
        <begin position="14"/>
        <end position="253"/>
    </location>
</feature>
<evidence type="ECO:0000259" key="2">
    <source>
        <dbReference type="Pfam" id="PF10328"/>
    </source>
</evidence>
<gene>
    <name evidence="3" type="ORF">PMAYCL1PPCAC_08726</name>
</gene>
<dbReference type="Proteomes" id="UP001328107">
    <property type="component" value="Unassembled WGS sequence"/>
</dbReference>
<keyword evidence="1" id="KW-1133">Transmembrane helix</keyword>
<evidence type="ECO:0000313" key="4">
    <source>
        <dbReference type="Proteomes" id="UP001328107"/>
    </source>
</evidence>
<name>A0AAN4ZGC0_9BILA</name>
<dbReference type="Gene3D" id="1.20.1070.10">
    <property type="entry name" value="Rhodopsin 7-helix transmembrane proteins"/>
    <property type="match status" value="1"/>
</dbReference>
<feature type="transmembrane region" description="Helical" evidence="1">
    <location>
        <begin position="157"/>
        <end position="178"/>
    </location>
</feature>
<dbReference type="PANTHER" id="PTHR23017">
    <property type="entry name" value="SERPENTINE RECEPTOR, CLASS X"/>
    <property type="match status" value="1"/>
</dbReference>